<evidence type="ECO:0000256" key="1">
    <source>
        <dbReference type="ARBA" id="ARBA00000971"/>
    </source>
</evidence>
<feature type="domain" description="PPIase FKBP-type" evidence="15">
    <location>
        <begin position="158"/>
        <end position="238"/>
    </location>
</feature>
<dbReference type="SUPFAM" id="SSF102735">
    <property type="entry name" value="Trigger factor ribosome-binding domain"/>
    <property type="match status" value="1"/>
</dbReference>
<keyword evidence="13" id="KW-0175">Coiled coil</keyword>
<feature type="coiled-coil region" evidence="13">
    <location>
        <begin position="5"/>
        <end position="34"/>
    </location>
</feature>
<dbReference type="InterPro" id="IPR036611">
    <property type="entry name" value="Trigger_fac_ribosome-bd_sf"/>
</dbReference>
<dbReference type="EMBL" id="JACOPG010000001">
    <property type="protein sequence ID" value="MBC5685620.1"/>
    <property type="molecule type" value="Genomic_DNA"/>
</dbReference>
<dbReference type="Gene3D" id="3.30.70.1050">
    <property type="entry name" value="Trigger factor ribosome-binding domain"/>
    <property type="match status" value="1"/>
</dbReference>
<keyword evidence="9 12" id="KW-0131">Cell cycle</keyword>
<keyword evidence="19" id="KW-1185">Reference proteome</keyword>
<sequence length="468" mass="52656">MSVQVETLEKNMAKLTVEIEAERLEKALDAAYNKQKKSISMPGFRKGKVPRAMVEKMYGVEVFYEDAANILLQETYPEAYDESGLEIVSQPSIDVVQLEKGKPFIYTAEVAVKPEVTLGKYKGVTVTKIDTSVSDEEVDAEVETQRNNNARTVSVERPIENGDTAVIDFEGFVDDVAFEGGKGENYDLEIGSHSFIDTFEDQLVGKVAGDDVEVNVTFPEQYQAEELAGKPAVFKVKIHEVKAKELPELDDEFAQDVSEFDTLAEYKEDVKKKLTERKEADAHRTKEDEAIEKIIDDAKMDIPEAMIDNQVNSMINDFANNMMQQGLSMEQYMQFTGMTMDKFKEQVRPDAVKRIQSSLVLEQIAKDENLEVTDADVDAEIEKMAAAYGMEVDKVKEYIQDAERESMKKDIAIQKAADFIMENVKERAKRTTKKAAADEEKEPAKKTTAKKTTAKKTTKKADETKDAE</sequence>
<keyword evidence="7 12" id="KW-0143">Chaperone</keyword>
<evidence type="ECO:0000259" key="15">
    <source>
        <dbReference type="Pfam" id="PF00254"/>
    </source>
</evidence>
<dbReference type="InterPro" id="IPR008880">
    <property type="entry name" value="Trigger_fac_C"/>
</dbReference>
<reference evidence="18 19" key="1">
    <citation type="submission" date="2020-08" db="EMBL/GenBank/DDBJ databases">
        <title>Genome public.</title>
        <authorList>
            <person name="Liu C."/>
            <person name="Sun Q."/>
        </authorList>
    </citation>
    <scope>NUCLEOTIDE SEQUENCE [LARGE SCALE GENOMIC DNA]</scope>
    <source>
        <strain evidence="18 19">NSJ-9</strain>
    </source>
</reference>
<dbReference type="Gene3D" id="3.10.50.40">
    <property type="match status" value="1"/>
</dbReference>
<dbReference type="PANTHER" id="PTHR30560">
    <property type="entry name" value="TRIGGER FACTOR CHAPERONE AND PEPTIDYL-PROLYL CIS/TRANS ISOMERASE"/>
    <property type="match status" value="1"/>
</dbReference>
<dbReference type="PIRSF" id="PIRSF003095">
    <property type="entry name" value="Trigger_factor"/>
    <property type="match status" value="1"/>
</dbReference>
<comment type="function">
    <text evidence="10 12">Involved in protein export. Acts as a chaperone by maintaining the newly synthesized protein in an open conformation. Functions as a peptidyl-prolyl cis-trans isomerase.</text>
</comment>
<evidence type="ECO:0000256" key="2">
    <source>
        <dbReference type="ARBA" id="ARBA00005464"/>
    </source>
</evidence>
<accession>A0ABR7GDU9</accession>
<evidence type="ECO:0000256" key="3">
    <source>
        <dbReference type="ARBA" id="ARBA00013194"/>
    </source>
</evidence>
<dbReference type="InterPro" id="IPR005215">
    <property type="entry name" value="Trig_fac"/>
</dbReference>
<keyword evidence="5 12" id="KW-0132">Cell division</keyword>
<dbReference type="EC" id="5.2.1.8" evidence="3 12"/>
<keyword evidence="12" id="KW-0963">Cytoplasm</keyword>
<gene>
    <name evidence="12" type="primary">tig</name>
    <name evidence="18" type="ORF">H8R94_03145</name>
</gene>
<comment type="domain">
    <text evidence="12">Consists of 3 domains; the N-terminus binds the ribosome, the middle domain has PPIase activity, while the C-terminus has intrinsic chaperone activity on its own.</text>
</comment>
<dbReference type="InterPro" id="IPR027304">
    <property type="entry name" value="Trigger_fact/SurA_dom_sf"/>
</dbReference>
<feature type="region of interest" description="Disordered" evidence="14">
    <location>
        <begin position="427"/>
        <end position="468"/>
    </location>
</feature>
<evidence type="ECO:0000256" key="13">
    <source>
        <dbReference type="SAM" id="Coils"/>
    </source>
</evidence>
<dbReference type="Pfam" id="PF00254">
    <property type="entry name" value="FKBP_C"/>
    <property type="match status" value="1"/>
</dbReference>
<evidence type="ECO:0000256" key="10">
    <source>
        <dbReference type="ARBA" id="ARBA00024849"/>
    </source>
</evidence>
<evidence type="ECO:0000256" key="6">
    <source>
        <dbReference type="ARBA" id="ARBA00023110"/>
    </source>
</evidence>
<evidence type="ECO:0000313" key="19">
    <source>
        <dbReference type="Proteomes" id="UP000643810"/>
    </source>
</evidence>
<evidence type="ECO:0000256" key="4">
    <source>
        <dbReference type="ARBA" id="ARBA00016902"/>
    </source>
</evidence>
<dbReference type="InterPro" id="IPR008881">
    <property type="entry name" value="Trigger_fac_ribosome-bd_bac"/>
</dbReference>
<comment type="caution">
    <text evidence="18">The sequence shown here is derived from an EMBL/GenBank/DDBJ whole genome shotgun (WGS) entry which is preliminary data.</text>
</comment>
<keyword evidence="8 12" id="KW-0413">Isomerase</keyword>
<keyword evidence="6 12" id="KW-0697">Rotamase</keyword>
<evidence type="ECO:0000259" key="17">
    <source>
        <dbReference type="Pfam" id="PF05698"/>
    </source>
</evidence>
<dbReference type="InterPro" id="IPR037041">
    <property type="entry name" value="Trigger_fac_C_sf"/>
</dbReference>
<dbReference type="SUPFAM" id="SSF109998">
    <property type="entry name" value="Triger factor/SurA peptide-binding domain-like"/>
    <property type="match status" value="1"/>
</dbReference>
<evidence type="ECO:0000256" key="9">
    <source>
        <dbReference type="ARBA" id="ARBA00023306"/>
    </source>
</evidence>
<name>A0ABR7GDU9_9FIRM</name>
<dbReference type="InterPro" id="IPR001179">
    <property type="entry name" value="PPIase_FKBP_dom"/>
</dbReference>
<feature type="domain" description="Trigger factor C-terminal" evidence="17">
    <location>
        <begin position="262"/>
        <end position="422"/>
    </location>
</feature>
<evidence type="ECO:0000313" key="18">
    <source>
        <dbReference type="EMBL" id="MBC5685620.1"/>
    </source>
</evidence>
<dbReference type="Proteomes" id="UP000643810">
    <property type="component" value="Unassembled WGS sequence"/>
</dbReference>
<evidence type="ECO:0000256" key="5">
    <source>
        <dbReference type="ARBA" id="ARBA00022618"/>
    </source>
</evidence>
<organism evidence="18 19">
    <name type="scientific">Roseburia lenta</name>
    <dbReference type="NCBI Taxonomy" id="2763061"/>
    <lineage>
        <taxon>Bacteria</taxon>
        <taxon>Bacillati</taxon>
        <taxon>Bacillota</taxon>
        <taxon>Clostridia</taxon>
        <taxon>Lachnospirales</taxon>
        <taxon>Lachnospiraceae</taxon>
        <taxon>Roseburia</taxon>
    </lineage>
</organism>
<comment type="catalytic activity">
    <reaction evidence="1 12">
        <text>[protein]-peptidylproline (omega=180) = [protein]-peptidylproline (omega=0)</text>
        <dbReference type="Rhea" id="RHEA:16237"/>
        <dbReference type="Rhea" id="RHEA-COMP:10747"/>
        <dbReference type="Rhea" id="RHEA-COMP:10748"/>
        <dbReference type="ChEBI" id="CHEBI:83833"/>
        <dbReference type="ChEBI" id="CHEBI:83834"/>
        <dbReference type="EC" id="5.2.1.8"/>
    </reaction>
</comment>
<dbReference type="Pfam" id="PF05698">
    <property type="entry name" value="Trigger_C"/>
    <property type="match status" value="1"/>
</dbReference>
<feature type="domain" description="Trigger factor ribosome-binding bacterial" evidence="16">
    <location>
        <begin position="1"/>
        <end position="144"/>
    </location>
</feature>
<comment type="similarity">
    <text evidence="2 12">Belongs to the FKBP-type PPIase family. Tig subfamily.</text>
</comment>
<evidence type="ECO:0000259" key="16">
    <source>
        <dbReference type="Pfam" id="PF05697"/>
    </source>
</evidence>
<dbReference type="InterPro" id="IPR046357">
    <property type="entry name" value="PPIase_dom_sf"/>
</dbReference>
<comment type="subcellular location">
    <subcellularLocation>
        <location evidence="12">Cytoplasm</location>
    </subcellularLocation>
    <text evidence="12">About half TF is bound to the ribosome near the polypeptide exit tunnel while the other half is free in the cytoplasm.</text>
</comment>
<protein>
    <recommendedName>
        <fullName evidence="4 12">Trigger factor</fullName>
        <shortName evidence="12">TF</shortName>
        <ecNumber evidence="3 12">5.2.1.8</ecNumber>
    </recommendedName>
    <alternativeName>
        <fullName evidence="11 12">PPIase</fullName>
    </alternativeName>
</protein>
<evidence type="ECO:0000256" key="11">
    <source>
        <dbReference type="ARBA" id="ARBA00029986"/>
    </source>
</evidence>
<feature type="compositionally biased region" description="Basic and acidic residues" evidence="14">
    <location>
        <begin position="435"/>
        <end position="445"/>
    </location>
</feature>
<dbReference type="SUPFAM" id="SSF54534">
    <property type="entry name" value="FKBP-like"/>
    <property type="match status" value="1"/>
</dbReference>
<dbReference type="Pfam" id="PF05697">
    <property type="entry name" value="Trigger_N"/>
    <property type="match status" value="1"/>
</dbReference>
<evidence type="ECO:0000256" key="14">
    <source>
        <dbReference type="SAM" id="MobiDB-lite"/>
    </source>
</evidence>
<dbReference type="HAMAP" id="MF_00303">
    <property type="entry name" value="Trigger_factor_Tig"/>
    <property type="match status" value="1"/>
</dbReference>
<dbReference type="GO" id="GO:0003755">
    <property type="term" value="F:peptidyl-prolyl cis-trans isomerase activity"/>
    <property type="evidence" value="ECO:0007669"/>
    <property type="project" value="UniProtKB-EC"/>
</dbReference>
<feature type="compositionally biased region" description="Basic residues" evidence="14">
    <location>
        <begin position="447"/>
        <end position="458"/>
    </location>
</feature>
<evidence type="ECO:0000256" key="12">
    <source>
        <dbReference type="HAMAP-Rule" id="MF_00303"/>
    </source>
</evidence>
<dbReference type="RefSeq" id="WP_118280845.1">
    <property type="nucleotide sequence ID" value="NZ_JACOPG010000001.1"/>
</dbReference>
<proteinExistence type="inferred from homology"/>
<dbReference type="NCBIfam" id="TIGR00115">
    <property type="entry name" value="tig"/>
    <property type="match status" value="1"/>
</dbReference>
<feature type="compositionally biased region" description="Basic and acidic residues" evidence="14">
    <location>
        <begin position="459"/>
        <end position="468"/>
    </location>
</feature>
<evidence type="ECO:0000256" key="7">
    <source>
        <dbReference type="ARBA" id="ARBA00023186"/>
    </source>
</evidence>
<evidence type="ECO:0000256" key="8">
    <source>
        <dbReference type="ARBA" id="ARBA00023235"/>
    </source>
</evidence>
<dbReference type="Gene3D" id="1.10.3120.10">
    <property type="entry name" value="Trigger factor, C-terminal domain"/>
    <property type="match status" value="1"/>
</dbReference>
<dbReference type="PANTHER" id="PTHR30560:SF3">
    <property type="entry name" value="TRIGGER FACTOR-LIKE PROTEIN TIG, CHLOROPLASTIC"/>
    <property type="match status" value="1"/>
</dbReference>